<dbReference type="SUPFAM" id="SSF56672">
    <property type="entry name" value="DNA/RNA polymerases"/>
    <property type="match status" value="2"/>
</dbReference>
<dbReference type="Pfam" id="PF17919">
    <property type="entry name" value="RT_RNaseH_2"/>
    <property type="match status" value="1"/>
</dbReference>
<dbReference type="InterPro" id="IPR043502">
    <property type="entry name" value="DNA/RNA_pol_sf"/>
</dbReference>
<dbReference type="Gene3D" id="3.10.20.370">
    <property type="match status" value="1"/>
</dbReference>
<dbReference type="FunFam" id="3.10.20.370:FF:000001">
    <property type="entry name" value="Retrovirus-related Pol polyprotein from transposon 17.6-like protein"/>
    <property type="match status" value="1"/>
</dbReference>
<gene>
    <name evidence="3" type="ORF">MEDL_665</name>
</gene>
<dbReference type="PANTHER" id="PTHR37984">
    <property type="entry name" value="PROTEIN CBG26694"/>
    <property type="match status" value="1"/>
</dbReference>
<protein>
    <recommendedName>
        <fullName evidence="2">Reverse transcriptase/retrotransposon-derived protein RNase H-like domain-containing protein</fullName>
    </recommendedName>
</protein>
<dbReference type="EMBL" id="CAJPWZ010000058">
    <property type="protein sequence ID" value="CAG2185025.1"/>
    <property type="molecule type" value="Genomic_DNA"/>
</dbReference>
<accession>A0A8S3PQU5</accession>
<dbReference type="Proteomes" id="UP000683360">
    <property type="component" value="Unassembled WGS sequence"/>
</dbReference>
<evidence type="ECO:0000259" key="2">
    <source>
        <dbReference type="Pfam" id="PF17919"/>
    </source>
</evidence>
<keyword evidence="1" id="KW-0511">Multifunctional enzyme</keyword>
<dbReference type="GO" id="GO:0004519">
    <property type="term" value="F:endonuclease activity"/>
    <property type="evidence" value="ECO:0007669"/>
    <property type="project" value="UniProtKB-KW"/>
</dbReference>
<proteinExistence type="predicted"/>
<dbReference type="CDD" id="cd09274">
    <property type="entry name" value="RNase_HI_RT_Ty3"/>
    <property type="match status" value="1"/>
</dbReference>
<name>A0A8S3PQU5_MYTED</name>
<sequence>MNLLRNKQQGKIGLCFVKPGQTEPCSTVDEYAGGMTIRLPGVSCDEVKTNKVPGLDIVEGKVNSKPVSVLRDTGCSTVFVNQKFVDSDKFTGTVLALVLDTPFAELIIGNYVNTYIPTSVKDTVVVSDDSVDFSVLDPVLDPSSEPCQAVQTRSQKTELSDEKIRIEKNTEKIFGDIAQYCRSCPECQRGVHKGRVSKASLISIPRMEEPFHKTDKPVYKKPYPLPYARRNKVKVEVEKMLKSGIIEPSTSPYAAPVVLVKKKVPTDASQFGLGAVLEQEFEDGRHPVIFISKKLSGAECNYAVIEKECYAIVWAVKTLRVYLEGGGHRGRNS</sequence>
<evidence type="ECO:0000313" key="3">
    <source>
        <dbReference type="EMBL" id="CAG2185025.1"/>
    </source>
</evidence>
<evidence type="ECO:0000313" key="4">
    <source>
        <dbReference type="Proteomes" id="UP000683360"/>
    </source>
</evidence>
<evidence type="ECO:0000256" key="1">
    <source>
        <dbReference type="ARBA" id="ARBA00023268"/>
    </source>
</evidence>
<dbReference type="Gene3D" id="3.10.10.10">
    <property type="entry name" value="HIV Type 1 Reverse Transcriptase, subunit A, domain 1"/>
    <property type="match status" value="1"/>
</dbReference>
<comment type="caution">
    <text evidence="3">The sequence shown here is derived from an EMBL/GenBank/DDBJ whole genome shotgun (WGS) entry which is preliminary data.</text>
</comment>
<dbReference type="InterPro" id="IPR050951">
    <property type="entry name" value="Retrovirus_Pol_polyprotein"/>
</dbReference>
<organism evidence="3 4">
    <name type="scientific">Mytilus edulis</name>
    <name type="common">Blue mussel</name>
    <dbReference type="NCBI Taxonomy" id="6550"/>
    <lineage>
        <taxon>Eukaryota</taxon>
        <taxon>Metazoa</taxon>
        <taxon>Spiralia</taxon>
        <taxon>Lophotrochozoa</taxon>
        <taxon>Mollusca</taxon>
        <taxon>Bivalvia</taxon>
        <taxon>Autobranchia</taxon>
        <taxon>Pteriomorphia</taxon>
        <taxon>Mytilida</taxon>
        <taxon>Mytiloidea</taxon>
        <taxon>Mytilidae</taxon>
        <taxon>Mytilinae</taxon>
        <taxon>Mytilus</taxon>
    </lineage>
</organism>
<keyword evidence="4" id="KW-1185">Reference proteome</keyword>
<dbReference type="AlphaFoldDB" id="A0A8S3PQU5"/>
<dbReference type="GO" id="GO:0016787">
    <property type="term" value="F:hydrolase activity"/>
    <property type="evidence" value="ECO:0007669"/>
    <property type="project" value="UniProtKB-KW"/>
</dbReference>
<feature type="domain" description="Reverse transcriptase/retrotransposon-derived protein RNase H-like" evidence="2">
    <location>
        <begin position="263"/>
        <end position="325"/>
    </location>
</feature>
<dbReference type="Pfam" id="PF08284">
    <property type="entry name" value="RVP_2"/>
    <property type="match status" value="1"/>
</dbReference>
<reference evidence="3" key="1">
    <citation type="submission" date="2021-03" db="EMBL/GenBank/DDBJ databases">
        <authorList>
            <person name="Bekaert M."/>
        </authorList>
    </citation>
    <scope>NUCLEOTIDE SEQUENCE</scope>
</reference>
<dbReference type="InterPro" id="IPR041577">
    <property type="entry name" value="RT_RNaseH_2"/>
</dbReference>
<dbReference type="GO" id="GO:0003964">
    <property type="term" value="F:RNA-directed DNA polymerase activity"/>
    <property type="evidence" value="ECO:0007669"/>
    <property type="project" value="UniProtKB-KW"/>
</dbReference>
<dbReference type="PANTHER" id="PTHR37984:SF5">
    <property type="entry name" value="PROTEIN NYNRIN-LIKE"/>
    <property type="match status" value="1"/>
</dbReference>
<dbReference type="OrthoDB" id="6139274at2759"/>